<dbReference type="RefSeq" id="WP_182632166.1">
    <property type="nucleotide sequence ID" value="NZ_JAALDM010000120.1"/>
</dbReference>
<reference evidence="2 3" key="1">
    <citation type="submission" date="2024-09" db="EMBL/GenBank/DDBJ databases">
        <authorList>
            <person name="Sun Q."/>
            <person name="Mori K."/>
        </authorList>
    </citation>
    <scope>NUCLEOTIDE SEQUENCE [LARGE SCALE GENOMIC DNA]</scope>
    <source>
        <strain evidence="2 3">CCM 7659</strain>
    </source>
</reference>
<accession>A0ABV5JMS5</accession>
<keyword evidence="3" id="KW-1185">Reference proteome</keyword>
<evidence type="ECO:0000313" key="2">
    <source>
        <dbReference type="EMBL" id="MFB9258423.1"/>
    </source>
</evidence>
<dbReference type="Proteomes" id="UP001589700">
    <property type="component" value="Unassembled WGS sequence"/>
</dbReference>
<comment type="caution">
    <text evidence="2">The sequence shown here is derived from an EMBL/GenBank/DDBJ whole genome shotgun (WGS) entry which is preliminary data.</text>
</comment>
<evidence type="ECO:0000313" key="3">
    <source>
        <dbReference type="Proteomes" id="UP001589700"/>
    </source>
</evidence>
<evidence type="ECO:0008006" key="4">
    <source>
        <dbReference type="Google" id="ProtNLM"/>
    </source>
</evidence>
<name>A0ABV5JMS5_9ACTN</name>
<sequence length="73" mass="8703">MHWYNHEHRHSGIALFSPAQVGDGSWEQTWKTRDQALQNYYLRHRERFHERPRTPAPADLVGINLPKEKQPTN</sequence>
<dbReference type="EMBL" id="JBHMDY010000001">
    <property type="protein sequence ID" value="MFB9258423.1"/>
    <property type="molecule type" value="Genomic_DNA"/>
</dbReference>
<proteinExistence type="predicted"/>
<evidence type="ECO:0000256" key="1">
    <source>
        <dbReference type="SAM" id="MobiDB-lite"/>
    </source>
</evidence>
<protein>
    <recommendedName>
        <fullName evidence="4">Transposase</fullName>
    </recommendedName>
</protein>
<gene>
    <name evidence="2" type="ORF">ACFFVD_01230</name>
</gene>
<organism evidence="2 3">
    <name type="scientific">Dietzia aerolata</name>
    <dbReference type="NCBI Taxonomy" id="595984"/>
    <lineage>
        <taxon>Bacteria</taxon>
        <taxon>Bacillati</taxon>
        <taxon>Actinomycetota</taxon>
        <taxon>Actinomycetes</taxon>
        <taxon>Mycobacteriales</taxon>
        <taxon>Dietziaceae</taxon>
        <taxon>Dietzia</taxon>
    </lineage>
</organism>
<feature type="region of interest" description="Disordered" evidence="1">
    <location>
        <begin position="48"/>
        <end position="73"/>
    </location>
</feature>